<evidence type="ECO:0000256" key="1">
    <source>
        <dbReference type="SAM" id="MobiDB-lite"/>
    </source>
</evidence>
<comment type="caution">
    <text evidence="2">The sequence shown here is derived from an EMBL/GenBank/DDBJ whole genome shotgun (WGS) entry which is preliminary data.</text>
</comment>
<name>A0ABQ6HS28_9MICO</name>
<keyword evidence="3" id="KW-1185">Reference proteome</keyword>
<accession>A0ABQ6HS28</accession>
<protein>
    <submittedName>
        <fullName evidence="2">Uncharacterized protein</fullName>
    </submittedName>
</protein>
<evidence type="ECO:0000313" key="3">
    <source>
        <dbReference type="Proteomes" id="UP001157109"/>
    </source>
</evidence>
<feature type="compositionally biased region" description="Basic and acidic residues" evidence="1">
    <location>
        <begin position="92"/>
        <end position="109"/>
    </location>
</feature>
<sequence>MDSDSVYGRLPRGVHVTARGVTYPDDAAEAWLNHGVPWRVVRHHVQAGGALTRGAVHLDDGGRHLGLPEASIDLIEVSGVWTGDDIDVHSWRPVVREPDGPPIGDRVDSGTRNSVYDSIPHALDDEIIATGATRE</sequence>
<feature type="region of interest" description="Disordered" evidence="1">
    <location>
        <begin position="92"/>
        <end position="114"/>
    </location>
</feature>
<reference evidence="3" key="1">
    <citation type="journal article" date="2019" name="Int. J. Syst. Evol. Microbiol.">
        <title>The Global Catalogue of Microorganisms (GCM) 10K type strain sequencing project: providing services to taxonomists for standard genome sequencing and annotation.</title>
        <authorList>
            <consortium name="The Broad Institute Genomics Platform"/>
            <consortium name="The Broad Institute Genome Sequencing Center for Infectious Disease"/>
            <person name="Wu L."/>
            <person name="Ma J."/>
        </authorList>
    </citation>
    <scope>NUCLEOTIDE SEQUENCE [LARGE SCALE GENOMIC DNA]</scope>
    <source>
        <strain evidence="3">NBRC 105830</strain>
    </source>
</reference>
<evidence type="ECO:0000313" key="2">
    <source>
        <dbReference type="EMBL" id="GMA20483.1"/>
    </source>
</evidence>
<dbReference type="EMBL" id="BSUJ01000001">
    <property type="protein sequence ID" value="GMA20483.1"/>
    <property type="molecule type" value="Genomic_DNA"/>
</dbReference>
<gene>
    <name evidence="2" type="ORF">GCM10025862_25040</name>
</gene>
<dbReference type="RefSeq" id="WP_241444186.1">
    <property type="nucleotide sequence ID" value="NZ_BSUJ01000001.1"/>
</dbReference>
<organism evidence="2 3">
    <name type="scientific">Arsenicicoccus piscis</name>
    <dbReference type="NCBI Taxonomy" id="673954"/>
    <lineage>
        <taxon>Bacteria</taxon>
        <taxon>Bacillati</taxon>
        <taxon>Actinomycetota</taxon>
        <taxon>Actinomycetes</taxon>
        <taxon>Micrococcales</taxon>
        <taxon>Intrasporangiaceae</taxon>
        <taxon>Arsenicicoccus</taxon>
    </lineage>
</organism>
<dbReference type="Proteomes" id="UP001157109">
    <property type="component" value="Unassembled WGS sequence"/>
</dbReference>
<proteinExistence type="predicted"/>